<dbReference type="AlphaFoldDB" id="A0A382HCG3"/>
<dbReference type="PROSITE" id="PS00175">
    <property type="entry name" value="PG_MUTASE"/>
    <property type="match status" value="1"/>
</dbReference>
<dbReference type="Pfam" id="PF00300">
    <property type="entry name" value="His_Phos_1"/>
    <property type="match status" value="1"/>
</dbReference>
<dbReference type="PANTHER" id="PTHR46517:SF1">
    <property type="entry name" value="FRUCTOSE-2,6-BISPHOSPHATASE TIGAR"/>
    <property type="match status" value="1"/>
</dbReference>
<dbReference type="EMBL" id="UINC01060473">
    <property type="protein sequence ID" value="SVB85018.1"/>
    <property type="molecule type" value="Genomic_DNA"/>
</dbReference>
<dbReference type="GO" id="GO:0005829">
    <property type="term" value="C:cytosol"/>
    <property type="evidence" value="ECO:0007669"/>
    <property type="project" value="TreeGrafter"/>
</dbReference>
<name>A0A382HCG3_9ZZZZ</name>
<reference evidence="2" key="1">
    <citation type="submission" date="2018-05" db="EMBL/GenBank/DDBJ databases">
        <authorList>
            <person name="Lanie J.A."/>
            <person name="Ng W.-L."/>
            <person name="Kazmierczak K.M."/>
            <person name="Andrzejewski T.M."/>
            <person name="Davidsen T.M."/>
            <person name="Wayne K.J."/>
            <person name="Tettelin H."/>
            <person name="Glass J.I."/>
            <person name="Rusch D."/>
            <person name="Podicherti R."/>
            <person name="Tsui H.-C.T."/>
            <person name="Winkler M.E."/>
        </authorList>
    </citation>
    <scope>NUCLEOTIDE SEQUENCE</scope>
</reference>
<dbReference type="InterPro" id="IPR029033">
    <property type="entry name" value="His_PPase_superfam"/>
</dbReference>
<dbReference type="PIRSF" id="PIRSF000709">
    <property type="entry name" value="6PFK_2-Ptase"/>
    <property type="match status" value="1"/>
</dbReference>
<evidence type="ECO:0000313" key="2">
    <source>
        <dbReference type="EMBL" id="SVB85018.1"/>
    </source>
</evidence>
<organism evidence="2">
    <name type="scientific">marine metagenome</name>
    <dbReference type="NCBI Taxonomy" id="408172"/>
    <lineage>
        <taxon>unclassified sequences</taxon>
        <taxon>metagenomes</taxon>
        <taxon>ecological metagenomes</taxon>
    </lineage>
</organism>
<sequence>MRKIILVRHGQTNSNIAGTTQGHTDTSLNETGIVQAQKTGEYIRKNYDISESWSSDLTRCQMTINQITKKFTTTKLLREMSFGNWENKKFQVLKKQFPELTKMFVQASEKFKAPKGESFQDMADRSIRFISKLNDDDNQGDYLIVTHGGLLRILIISFLNMPMKNSVNFYFDNCSITE</sequence>
<dbReference type="GO" id="GO:0043456">
    <property type="term" value="P:regulation of pentose-phosphate shunt"/>
    <property type="evidence" value="ECO:0007669"/>
    <property type="project" value="TreeGrafter"/>
</dbReference>
<keyword evidence="1" id="KW-0378">Hydrolase</keyword>
<dbReference type="Gene3D" id="3.40.50.1240">
    <property type="entry name" value="Phosphoglycerate mutase-like"/>
    <property type="match status" value="1"/>
</dbReference>
<dbReference type="InterPro" id="IPR051695">
    <property type="entry name" value="Phosphoglycerate_Mutase"/>
</dbReference>
<dbReference type="GO" id="GO:0045820">
    <property type="term" value="P:negative regulation of glycolytic process"/>
    <property type="evidence" value="ECO:0007669"/>
    <property type="project" value="TreeGrafter"/>
</dbReference>
<dbReference type="CDD" id="cd07067">
    <property type="entry name" value="HP_PGM_like"/>
    <property type="match status" value="1"/>
</dbReference>
<dbReference type="SUPFAM" id="SSF53254">
    <property type="entry name" value="Phosphoglycerate mutase-like"/>
    <property type="match status" value="1"/>
</dbReference>
<evidence type="ECO:0000256" key="1">
    <source>
        <dbReference type="ARBA" id="ARBA00022801"/>
    </source>
</evidence>
<gene>
    <name evidence="2" type="ORF">METZ01_LOCUS237872</name>
</gene>
<dbReference type="SMART" id="SM00855">
    <property type="entry name" value="PGAM"/>
    <property type="match status" value="1"/>
</dbReference>
<dbReference type="InterPro" id="IPR001345">
    <property type="entry name" value="PG/BPGM_mutase_AS"/>
</dbReference>
<evidence type="ECO:0008006" key="3">
    <source>
        <dbReference type="Google" id="ProtNLM"/>
    </source>
</evidence>
<dbReference type="PANTHER" id="PTHR46517">
    <property type="entry name" value="FRUCTOSE-2,6-BISPHOSPHATASE TIGAR"/>
    <property type="match status" value="1"/>
</dbReference>
<dbReference type="GO" id="GO:0004331">
    <property type="term" value="F:fructose-2,6-bisphosphate 2-phosphatase activity"/>
    <property type="evidence" value="ECO:0007669"/>
    <property type="project" value="TreeGrafter"/>
</dbReference>
<accession>A0A382HCG3</accession>
<feature type="non-terminal residue" evidence="2">
    <location>
        <position position="178"/>
    </location>
</feature>
<proteinExistence type="predicted"/>
<dbReference type="InterPro" id="IPR013078">
    <property type="entry name" value="His_Pase_superF_clade-1"/>
</dbReference>
<protein>
    <recommendedName>
        <fullName evidence="3">Phosphoglycerate mutase (2,3-diphosphoglycerate-dependent)</fullName>
    </recommendedName>
</protein>